<evidence type="ECO:0000313" key="2">
    <source>
        <dbReference type="EMBL" id="QBQ99097.1"/>
    </source>
</evidence>
<evidence type="ECO:0000313" key="3">
    <source>
        <dbReference type="Proteomes" id="UP000295727"/>
    </source>
</evidence>
<dbReference type="EMBL" id="CP038149">
    <property type="protein sequence ID" value="QBQ99097.1"/>
    <property type="molecule type" value="Genomic_DNA"/>
</dbReference>
<sequence length="199" mass="20850">MSLIVASRFATFDNAETAIDRLRSHGFADEDLSLLYVNYDAQQARFPVGGGGFDDRQSRWASPGAGAGAAVGAIVGLLFATVFSLFAPRSVLVLAVAAGVGAYIGALLGALGQTCGGARTRQHDIRHDPDGTPKPHVSNVLVAVHVSPETQQQVAHVLRQAGGMEVEQHGYQSVDAFGEYIGMDGVRCFGKALGPVQSE</sequence>
<keyword evidence="1" id="KW-1133">Transmembrane helix</keyword>
<accession>A0A4P7CUY2</accession>
<organism evidence="2 3">
    <name type="scientific">Paraburkholderia pallida</name>
    <dbReference type="NCBI Taxonomy" id="2547399"/>
    <lineage>
        <taxon>Bacteria</taxon>
        <taxon>Pseudomonadati</taxon>
        <taxon>Pseudomonadota</taxon>
        <taxon>Betaproteobacteria</taxon>
        <taxon>Burkholderiales</taxon>
        <taxon>Burkholderiaceae</taxon>
        <taxon>Paraburkholderia</taxon>
    </lineage>
</organism>
<dbReference type="AlphaFoldDB" id="A0A4P7CUY2"/>
<dbReference type="RefSeq" id="WP_134751512.1">
    <property type="nucleotide sequence ID" value="NZ_CP038149.1"/>
</dbReference>
<feature type="transmembrane region" description="Helical" evidence="1">
    <location>
        <begin position="65"/>
        <end position="86"/>
    </location>
</feature>
<dbReference type="KEGG" id="ppai:E1956_17895"/>
<protein>
    <recommendedName>
        <fullName evidence="4">Glycine zipper family protein</fullName>
    </recommendedName>
</protein>
<feature type="transmembrane region" description="Helical" evidence="1">
    <location>
        <begin position="92"/>
        <end position="111"/>
    </location>
</feature>
<proteinExistence type="predicted"/>
<dbReference type="OrthoDB" id="6369218at2"/>
<dbReference type="Proteomes" id="UP000295727">
    <property type="component" value="Chromosome 2"/>
</dbReference>
<keyword evidence="1" id="KW-0812">Transmembrane</keyword>
<reference evidence="2 3" key="1">
    <citation type="submission" date="2019-03" db="EMBL/GenBank/DDBJ databases">
        <title>Paraburkholderia sp. 7MH5, isolated from subtropical forest soil.</title>
        <authorList>
            <person name="Gao Z.-H."/>
            <person name="Qiu L.-H."/>
        </authorList>
    </citation>
    <scope>NUCLEOTIDE SEQUENCE [LARGE SCALE GENOMIC DNA]</scope>
    <source>
        <strain evidence="2 3">7MH5</strain>
    </source>
</reference>
<keyword evidence="1" id="KW-0472">Membrane</keyword>
<keyword evidence="3" id="KW-1185">Reference proteome</keyword>
<gene>
    <name evidence="2" type="ORF">E1956_17895</name>
</gene>
<name>A0A4P7CUY2_9BURK</name>
<evidence type="ECO:0000256" key="1">
    <source>
        <dbReference type="SAM" id="Phobius"/>
    </source>
</evidence>
<evidence type="ECO:0008006" key="4">
    <source>
        <dbReference type="Google" id="ProtNLM"/>
    </source>
</evidence>